<dbReference type="SUPFAM" id="SSF103473">
    <property type="entry name" value="MFS general substrate transporter"/>
    <property type="match status" value="1"/>
</dbReference>
<protein>
    <submittedName>
        <fullName evidence="5">Major Facilitator Superfamily protein</fullName>
    </submittedName>
</protein>
<feature type="transmembrane region" description="Helical" evidence="4">
    <location>
        <begin position="45"/>
        <end position="63"/>
    </location>
</feature>
<feature type="transmembrane region" description="Helical" evidence="4">
    <location>
        <begin position="260"/>
        <end position="279"/>
    </location>
</feature>
<evidence type="ECO:0000313" key="6">
    <source>
        <dbReference type="Proteomes" id="UP000189935"/>
    </source>
</evidence>
<sequence>MSDTPAETTDAGVNRTGVYLGILQLVFTLGWTTYVIYLPKLAAEVGIAPAAVILILMMDQAIFTITDTAMGIAADKISAVVGRLGVFVGALTALSCAAFLALPFVAGTGPRAQLWFIVLIVIWAITSSALRAPPLTLLAKHRAKPHIPFLSALAMLGYGLAGAVSPYLGVVLVKHDARLPFVISSAVLLVTALALSKVEHDLADEASSANKAAAAAKPLGKVPMIFIVSMVVLALGYQLHFSINSAPFYLRFAKPDDLQWLMPVFWIGFNIAMFPASVVTRHRGGLIVMGAAGLLGALAVLGAEFAGNLNTLIIAQFVAGAAWGCMLMSAISAALAIGDSGAEGKVVGLVFSALALGTFARMAAVAGGLQKLPEYTPLLHWAPVACWSVAGAGLLVIAASRVQQSAARHHFEAPTVSPDG</sequence>
<evidence type="ECO:0000256" key="2">
    <source>
        <dbReference type="ARBA" id="ARBA00022989"/>
    </source>
</evidence>
<reference evidence="5 6" key="1">
    <citation type="submission" date="2016-11" db="EMBL/GenBank/DDBJ databases">
        <authorList>
            <person name="Jaros S."/>
            <person name="Januszkiewicz K."/>
            <person name="Wedrychowicz H."/>
        </authorList>
    </citation>
    <scope>NUCLEOTIDE SEQUENCE [LARGE SCALE GENOMIC DNA]</scope>
    <source>
        <strain evidence="5 6">GAS499</strain>
    </source>
</reference>
<dbReference type="Pfam" id="PF07690">
    <property type="entry name" value="MFS_1"/>
    <property type="match status" value="1"/>
</dbReference>
<dbReference type="InterPro" id="IPR036259">
    <property type="entry name" value="MFS_trans_sf"/>
</dbReference>
<keyword evidence="2 4" id="KW-1133">Transmembrane helix</keyword>
<evidence type="ECO:0000256" key="4">
    <source>
        <dbReference type="SAM" id="Phobius"/>
    </source>
</evidence>
<accession>A0A1M6LR12</accession>
<dbReference type="Proteomes" id="UP000189935">
    <property type="component" value="Chromosome I"/>
</dbReference>
<feature type="transmembrane region" description="Helical" evidence="4">
    <location>
        <begin position="346"/>
        <end position="366"/>
    </location>
</feature>
<feature type="transmembrane region" description="Helical" evidence="4">
    <location>
        <begin position="378"/>
        <end position="399"/>
    </location>
</feature>
<feature type="transmembrane region" description="Helical" evidence="4">
    <location>
        <begin position="313"/>
        <end position="337"/>
    </location>
</feature>
<dbReference type="GO" id="GO:0022857">
    <property type="term" value="F:transmembrane transporter activity"/>
    <property type="evidence" value="ECO:0007669"/>
    <property type="project" value="InterPro"/>
</dbReference>
<dbReference type="EMBL" id="LT670844">
    <property type="protein sequence ID" value="SHJ73633.1"/>
    <property type="molecule type" value="Genomic_DNA"/>
</dbReference>
<feature type="transmembrane region" description="Helical" evidence="4">
    <location>
        <begin position="219"/>
        <end position="240"/>
    </location>
</feature>
<feature type="transmembrane region" description="Helical" evidence="4">
    <location>
        <begin position="18"/>
        <end position="39"/>
    </location>
</feature>
<organism evidence="5 6">
    <name type="scientific">Bradyrhizobium lablabi</name>
    <dbReference type="NCBI Taxonomy" id="722472"/>
    <lineage>
        <taxon>Bacteria</taxon>
        <taxon>Pseudomonadati</taxon>
        <taxon>Pseudomonadota</taxon>
        <taxon>Alphaproteobacteria</taxon>
        <taxon>Hyphomicrobiales</taxon>
        <taxon>Nitrobacteraceae</taxon>
        <taxon>Bradyrhizobium</taxon>
    </lineage>
</organism>
<feature type="transmembrane region" description="Helical" evidence="4">
    <location>
        <begin position="179"/>
        <end position="198"/>
    </location>
</feature>
<evidence type="ECO:0000256" key="3">
    <source>
        <dbReference type="ARBA" id="ARBA00023136"/>
    </source>
</evidence>
<feature type="transmembrane region" description="Helical" evidence="4">
    <location>
        <begin position="150"/>
        <end position="173"/>
    </location>
</feature>
<keyword evidence="3 4" id="KW-0472">Membrane</keyword>
<dbReference type="InterPro" id="IPR011701">
    <property type="entry name" value="MFS"/>
</dbReference>
<feature type="transmembrane region" description="Helical" evidence="4">
    <location>
        <begin position="112"/>
        <end position="130"/>
    </location>
</feature>
<dbReference type="Gene3D" id="1.20.1250.20">
    <property type="entry name" value="MFS general substrate transporter like domains"/>
    <property type="match status" value="2"/>
</dbReference>
<feature type="transmembrane region" description="Helical" evidence="4">
    <location>
        <begin position="84"/>
        <end position="106"/>
    </location>
</feature>
<dbReference type="AlphaFoldDB" id="A0A1M6LR12"/>
<dbReference type="OrthoDB" id="4701669at2"/>
<evidence type="ECO:0000313" key="5">
    <source>
        <dbReference type="EMBL" id="SHJ73633.1"/>
    </source>
</evidence>
<feature type="transmembrane region" description="Helical" evidence="4">
    <location>
        <begin position="286"/>
        <end position="307"/>
    </location>
</feature>
<gene>
    <name evidence="5" type="ORF">SAMN05444159_1355</name>
</gene>
<dbReference type="RefSeq" id="WP_079544740.1">
    <property type="nucleotide sequence ID" value="NZ_LT670844.1"/>
</dbReference>
<name>A0A1M6LR12_9BRAD</name>
<evidence type="ECO:0000256" key="1">
    <source>
        <dbReference type="ARBA" id="ARBA00022692"/>
    </source>
</evidence>
<proteinExistence type="predicted"/>
<keyword evidence="1 4" id="KW-0812">Transmembrane</keyword>